<comment type="similarity">
    <text evidence="1 6">Belongs to the MinC family.</text>
</comment>
<sequence>MNVKSLVTIKGVKDGLVFLLDDACELDALIEELEAKLEKHEQQLAGPIVHIQIKLGARQLSEEDKERIRSIIRKQGNFVVQSIESDPLPVGPADYSSYKVETVTGMVRSGQTLEHEGHLLLLGDVNPGGAVRSTGDIYIMGALRGVAHAGCAGHSEAIIAASLMKPTQLRIAEVISRPPDEWASGESWMEYAYLKDGAMQIDKVAHLHHIRNRVLQAKGV</sequence>
<dbReference type="GO" id="GO:0000917">
    <property type="term" value="P:division septum assembly"/>
    <property type="evidence" value="ECO:0007669"/>
    <property type="project" value="UniProtKB-KW"/>
</dbReference>
<dbReference type="Gene3D" id="2.160.20.70">
    <property type="match status" value="1"/>
</dbReference>
<reference evidence="9 10" key="1">
    <citation type="submission" date="2022-10" db="EMBL/GenBank/DDBJ databases">
        <title>Comparative genomic analysis of Cohnella hashimotonis sp. nov., isolated from the International Space Station.</title>
        <authorList>
            <person name="Simpson A."/>
            <person name="Venkateswaran K."/>
        </authorList>
    </citation>
    <scope>NUCLEOTIDE SEQUENCE [LARGE SCALE GENOMIC DNA]</scope>
    <source>
        <strain evidence="9 10">DSM 18997</strain>
    </source>
</reference>
<dbReference type="InterPro" id="IPR005526">
    <property type="entry name" value="Septum_form_inhib_MinC_C"/>
</dbReference>
<evidence type="ECO:0000256" key="5">
    <source>
        <dbReference type="ARBA" id="ARBA00046874"/>
    </source>
</evidence>
<evidence type="ECO:0000259" key="7">
    <source>
        <dbReference type="Pfam" id="PF03775"/>
    </source>
</evidence>
<dbReference type="AlphaFoldDB" id="A0A9X4KE06"/>
<gene>
    <name evidence="6" type="primary">minC</name>
    <name evidence="9" type="ORF">OMP38_04515</name>
</gene>
<comment type="function">
    <text evidence="6">Cell division inhibitor that blocks the formation of polar Z ring septums. Rapidly oscillates between the poles of the cell to destabilize FtsZ filaments that have formed before they mature into polar Z rings. Prevents FtsZ polymerization.</text>
</comment>
<feature type="domain" description="Septum site-determining protein MinC N-terminal" evidence="8">
    <location>
        <begin position="7"/>
        <end position="83"/>
    </location>
</feature>
<evidence type="ECO:0000256" key="4">
    <source>
        <dbReference type="ARBA" id="ARBA00023306"/>
    </source>
</evidence>
<feature type="domain" description="Septum formation inhibitor MinC C-terminal" evidence="7">
    <location>
        <begin position="103"/>
        <end position="201"/>
    </location>
</feature>
<keyword evidence="3 6" id="KW-0717">Septation</keyword>
<dbReference type="RefSeq" id="WP_277564055.1">
    <property type="nucleotide sequence ID" value="NZ_JAPDHZ010000002.1"/>
</dbReference>
<keyword evidence="10" id="KW-1185">Reference proteome</keyword>
<dbReference type="EMBL" id="JAPDHZ010000002">
    <property type="protein sequence ID" value="MDG0790195.1"/>
    <property type="molecule type" value="Genomic_DNA"/>
</dbReference>
<dbReference type="InterPro" id="IPR036145">
    <property type="entry name" value="MinC_C_sf"/>
</dbReference>
<evidence type="ECO:0000256" key="2">
    <source>
        <dbReference type="ARBA" id="ARBA00022618"/>
    </source>
</evidence>
<evidence type="ECO:0000256" key="1">
    <source>
        <dbReference type="ARBA" id="ARBA00006291"/>
    </source>
</evidence>
<keyword evidence="2 6" id="KW-0132">Cell division</keyword>
<dbReference type="Proteomes" id="UP001153387">
    <property type="component" value="Unassembled WGS sequence"/>
</dbReference>
<keyword evidence="4 6" id="KW-0131">Cell cycle</keyword>
<comment type="caution">
    <text evidence="9">The sequence shown here is derived from an EMBL/GenBank/DDBJ whole genome shotgun (WGS) entry which is preliminary data.</text>
</comment>
<dbReference type="PANTHER" id="PTHR34108">
    <property type="entry name" value="SEPTUM SITE-DETERMINING PROTEIN MINC"/>
    <property type="match status" value="1"/>
</dbReference>
<dbReference type="GO" id="GO:0000902">
    <property type="term" value="P:cell morphogenesis"/>
    <property type="evidence" value="ECO:0007669"/>
    <property type="project" value="InterPro"/>
</dbReference>
<evidence type="ECO:0000259" key="8">
    <source>
        <dbReference type="Pfam" id="PF22642"/>
    </source>
</evidence>
<protein>
    <recommendedName>
        <fullName evidence="6">Probable septum site-determining protein MinC</fullName>
    </recommendedName>
</protein>
<dbReference type="InterPro" id="IPR013033">
    <property type="entry name" value="MinC"/>
</dbReference>
<organism evidence="9 10">
    <name type="scientific">Cohnella ginsengisoli</name>
    <dbReference type="NCBI Taxonomy" id="425004"/>
    <lineage>
        <taxon>Bacteria</taxon>
        <taxon>Bacillati</taxon>
        <taxon>Bacillota</taxon>
        <taxon>Bacilli</taxon>
        <taxon>Bacillales</taxon>
        <taxon>Paenibacillaceae</taxon>
        <taxon>Cohnella</taxon>
    </lineage>
</organism>
<evidence type="ECO:0000313" key="10">
    <source>
        <dbReference type="Proteomes" id="UP001153387"/>
    </source>
</evidence>
<proteinExistence type="inferred from homology"/>
<accession>A0A9X4KE06</accession>
<dbReference type="Gene3D" id="3.30.160.540">
    <property type="match status" value="1"/>
</dbReference>
<dbReference type="HAMAP" id="MF_00267">
    <property type="entry name" value="MinC"/>
    <property type="match status" value="1"/>
</dbReference>
<comment type="subunit">
    <text evidence="5 6">Interacts with MinD and FtsZ.</text>
</comment>
<dbReference type="Pfam" id="PF22642">
    <property type="entry name" value="MinC_N_1"/>
    <property type="match status" value="1"/>
</dbReference>
<evidence type="ECO:0000256" key="6">
    <source>
        <dbReference type="HAMAP-Rule" id="MF_00267"/>
    </source>
</evidence>
<evidence type="ECO:0000256" key="3">
    <source>
        <dbReference type="ARBA" id="ARBA00023210"/>
    </source>
</evidence>
<dbReference type="InterPro" id="IPR016098">
    <property type="entry name" value="CAP/MinC_C"/>
</dbReference>
<dbReference type="InterPro" id="IPR055219">
    <property type="entry name" value="MinC_N_1"/>
</dbReference>
<evidence type="ECO:0000313" key="9">
    <source>
        <dbReference type="EMBL" id="MDG0790195.1"/>
    </source>
</evidence>
<name>A0A9X4KE06_9BACL</name>
<dbReference type="GO" id="GO:1901891">
    <property type="term" value="P:regulation of cell septum assembly"/>
    <property type="evidence" value="ECO:0007669"/>
    <property type="project" value="InterPro"/>
</dbReference>
<dbReference type="SUPFAM" id="SSF63848">
    <property type="entry name" value="Cell-division inhibitor MinC, C-terminal domain"/>
    <property type="match status" value="1"/>
</dbReference>
<dbReference type="Pfam" id="PF03775">
    <property type="entry name" value="MinC_C"/>
    <property type="match status" value="1"/>
</dbReference>
<dbReference type="PANTHER" id="PTHR34108:SF1">
    <property type="entry name" value="SEPTUM SITE-DETERMINING PROTEIN MINC"/>
    <property type="match status" value="1"/>
</dbReference>